<protein>
    <submittedName>
        <fullName evidence="5">TetR family transcriptional regulator</fullName>
    </submittedName>
</protein>
<dbReference type="InterPro" id="IPR041474">
    <property type="entry name" value="NicS_C"/>
</dbReference>
<comment type="caution">
    <text evidence="5">The sequence shown here is derived from an EMBL/GenBank/DDBJ whole genome shotgun (WGS) entry which is preliminary data.</text>
</comment>
<dbReference type="PANTHER" id="PTHR30328">
    <property type="entry name" value="TRANSCRIPTIONAL REPRESSOR"/>
    <property type="match status" value="1"/>
</dbReference>
<gene>
    <name evidence="5" type="ORF">HZA66_03605</name>
</gene>
<feature type="DNA-binding region" description="H-T-H motif" evidence="2">
    <location>
        <begin position="46"/>
        <end position="65"/>
    </location>
</feature>
<dbReference type="InterPro" id="IPR009057">
    <property type="entry name" value="Homeodomain-like_sf"/>
</dbReference>
<evidence type="ECO:0000259" key="4">
    <source>
        <dbReference type="PROSITE" id="PS50977"/>
    </source>
</evidence>
<evidence type="ECO:0000313" key="5">
    <source>
        <dbReference type="EMBL" id="MBI5128503.1"/>
    </source>
</evidence>
<dbReference type="Gene3D" id="1.10.357.10">
    <property type="entry name" value="Tetracycline Repressor, domain 2"/>
    <property type="match status" value="1"/>
</dbReference>
<dbReference type="GO" id="GO:0003677">
    <property type="term" value="F:DNA binding"/>
    <property type="evidence" value="ECO:0007669"/>
    <property type="project" value="UniProtKB-UniRule"/>
</dbReference>
<accession>A0A933RUC1</accession>
<dbReference type="PROSITE" id="PS50977">
    <property type="entry name" value="HTH_TETR_2"/>
    <property type="match status" value="1"/>
</dbReference>
<keyword evidence="1 2" id="KW-0238">DNA-binding</keyword>
<dbReference type="EMBL" id="JACRJB010000010">
    <property type="protein sequence ID" value="MBI5128503.1"/>
    <property type="molecule type" value="Genomic_DNA"/>
</dbReference>
<sequence length="222" mass="25015">MTNPIADLDAQPKPRRRPRRSAEQNRTEILRAATIEFATHGYAGARITRIVKKSGSNPRMIYEQFGSKSALYVATLESALGALRAEELALEVMHLDPLEGLLKLFDFMNGHFERNGHLVSLLRSENMMKARYMKKSPRIHEISSPVVSMTERLLARGVAEGRLAADIDPLRLYVMIAALSQFHLANAHTLSSMFKTDVTAPEWRALRRADARKMLAAYLERA</sequence>
<dbReference type="InterPro" id="IPR050109">
    <property type="entry name" value="HTH-type_TetR-like_transc_reg"/>
</dbReference>
<reference evidence="5" key="1">
    <citation type="submission" date="2020-07" db="EMBL/GenBank/DDBJ databases">
        <title>Huge and variable diversity of episymbiotic CPR bacteria and DPANN archaea in groundwater ecosystems.</title>
        <authorList>
            <person name="He C.Y."/>
            <person name="Keren R."/>
            <person name="Whittaker M."/>
            <person name="Farag I.F."/>
            <person name="Doudna J."/>
            <person name="Cate J.H.D."/>
            <person name="Banfield J.F."/>
        </authorList>
    </citation>
    <scope>NUCLEOTIDE SEQUENCE</scope>
    <source>
        <strain evidence="5">NC_groundwater_1818_Pr3_B-0.1um_66_35</strain>
    </source>
</reference>
<organism evidence="5 6">
    <name type="scientific">Rhodopseudomonas palustris</name>
    <dbReference type="NCBI Taxonomy" id="1076"/>
    <lineage>
        <taxon>Bacteria</taxon>
        <taxon>Pseudomonadati</taxon>
        <taxon>Pseudomonadota</taxon>
        <taxon>Alphaproteobacteria</taxon>
        <taxon>Hyphomicrobiales</taxon>
        <taxon>Nitrobacteraceae</taxon>
        <taxon>Rhodopseudomonas</taxon>
    </lineage>
</organism>
<name>A0A933RUC1_RHOPL</name>
<dbReference type="AlphaFoldDB" id="A0A933RUC1"/>
<evidence type="ECO:0000256" key="3">
    <source>
        <dbReference type="SAM" id="MobiDB-lite"/>
    </source>
</evidence>
<evidence type="ECO:0000313" key="6">
    <source>
        <dbReference type="Proteomes" id="UP000782519"/>
    </source>
</evidence>
<feature type="region of interest" description="Disordered" evidence="3">
    <location>
        <begin position="1"/>
        <end position="24"/>
    </location>
</feature>
<dbReference type="InterPro" id="IPR036271">
    <property type="entry name" value="Tet_transcr_reg_TetR-rel_C_sf"/>
</dbReference>
<evidence type="ECO:0000256" key="1">
    <source>
        <dbReference type="ARBA" id="ARBA00023125"/>
    </source>
</evidence>
<feature type="domain" description="HTH tetR-type" evidence="4">
    <location>
        <begin position="23"/>
        <end position="83"/>
    </location>
</feature>
<evidence type="ECO:0000256" key="2">
    <source>
        <dbReference type="PROSITE-ProRule" id="PRU00335"/>
    </source>
</evidence>
<dbReference type="PANTHER" id="PTHR30328:SF54">
    <property type="entry name" value="HTH-TYPE TRANSCRIPTIONAL REPRESSOR SCO4008"/>
    <property type="match status" value="1"/>
</dbReference>
<dbReference type="InterPro" id="IPR001647">
    <property type="entry name" value="HTH_TetR"/>
</dbReference>
<dbReference type="Pfam" id="PF17938">
    <property type="entry name" value="TetR_C_29"/>
    <property type="match status" value="1"/>
</dbReference>
<dbReference type="Pfam" id="PF00440">
    <property type="entry name" value="TetR_N"/>
    <property type="match status" value="1"/>
</dbReference>
<proteinExistence type="predicted"/>
<dbReference type="SUPFAM" id="SSF46689">
    <property type="entry name" value="Homeodomain-like"/>
    <property type="match status" value="1"/>
</dbReference>
<dbReference type="Proteomes" id="UP000782519">
    <property type="component" value="Unassembled WGS sequence"/>
</dbReference>
<dbReference type="SUPFAM" id="SSF48498">
    <property type="entry name" value="Tetracyclin repressor-like, C-terminal domain"/>
    <property type="match status" value="1"/>
</dbReference>